<feature type="transmembrane region" description="Helical" evidence="1">
    <location>
        <begin position="128"/>
        <end position="148"/>
    </location>
</feature>
<protein>
    <submittedName>
        <fullName evidence="2">Uncharacterized protein</fullName>
    </submittedName>
</protein>
<comment type="caution">
    <text evidence="2">The sequence shown here is derived from an EMBL/GenBank/DDBJ whole genome shotgun (WGS) entry which is preliminary data.</text>
</comment>
<keyword evidence="1" id="KW-0812">Transmembrane</keyword>
<keyword evidence="1" id="KW-0472">Membrane</keyword>
<evidence type="ECO:0000313" key="3">
    <source>
        <dbReference type="Proteomes" id="UP001362899"/>
    </source>
</evidence>
<feature type="transmembrane region" description="Helical" evidence="1">
    <location>
        <begin position="155"/>
        <end position="174"/>
    </location>
</feature>
<accession>A0AAV5RIR1</accession>
<gene>
    <name evidence="2" type="ORF">DASB73_023580</name>
</gene>
<feature type="transmembrane region" description="Helical" evidence="1">
    <location>
        <begin position="96"/>
        <end position="122"/>
    </location>
</feature>
<keyword evidence="3" id="KW-1185">Reference proteome</keyword>
<feature type="transmembrane region" description="Helical" evidence="1">
    <location>
        <begin position="317"/>
        <end position="337"/>
    </location>
</feature>
<name>A0AAV5RIR1_STABA</name>
<feature type="transmembrane region" description="Helical" evidence="1">
    <location>
        <begin position="12"/>
        <end position="33"/>
    </location>
</feature>
<feature type="transmembrane region" description="Helical" evidence="1">
    <location>
        <begin position="53"/>
        <end position="75"/>
    </location>
</feature>
<dbReference type="Proteomes" id="UP001362899">
    <property type="component" value="Unassembled WGS sequence"/>
</dbReference>
<feature type="transmembrane region" description="Helical" evidence="1">
    <location>
        <begin position="240"/>
        <end position="261"/>
    </location>
</feature>
<organism evidence="2 3">
    <name type="scientific">Starmerella bacillaris</name>
    <name type="common">Yeast</name>
    <name type="synonym">Candida zemplinina</name>
    <dbReference type="NCBI Taxonomy" id="1247836"/>
    <lineage>
        <taxon>Eukaryota</taxon>
        <taxon>Fungi</taxon>
        <taxon>Dikarya</taxon>
        <taxon>Ascomycota</taxon>
        <taxon>Saccharomycotina</taxon>
        <taxon>Dipodascomycetes</taxon>
        <taxon>Dipodascales</taxon>
        <taxon>Trichomonascaceae</taxon>
        <taxon>Starmerella</taxon>
    </lineage>
</organism>
<feature type="transmembrane region" description="Helical" evidence="1">
    <location>
        <begin position="204"/>
        <end position="228"/>
    </location>
</feature>
<sequence length="363" mass="39387">MSVGTQLKLLGLNVLVLSEIAASVALVNHIVRFKSGIDNNSTLRRMWSKPDAVIFQPVFSPLLLSLVVCLGINCLARSIMIGFLQIIDAVRVTNELSWSADFAVTVTGTLAGALSGTIIYILNGGSILFLQIAGALALSLFVSLTSLIGEAAGSYIAISIVSICVITIGFSLWVSKIVGSKVHTQQVRELRPTLKAIASNHSKLHIYALILGCIVLLVALRLCDLSIFAYTKTTDVYLSFVLRNFSGLMVLISCSFTAILLTNVSIMNSFFVWQWPCVFLPMIALLPVEIALQAFLSKEHSQPFLHIFTTLVKRTTMYAASGYLGGTFYLGVLARAANIALDPGFEDHSELILDDDSDYEIDA</sequence>
<evidence type="ECO:0000313" key="2">
    <source>
        <dbReference type="EMBL" id="GMM51400.1"/>
    </source>
</evidence>
<feature type="transmembrane region" description="Helical" evidence="1">
    <location>
        <begin position="273"/>
        <end position="296"/>
    </location>
</feature>
<evidence type="ECO:0000256" key="1">
    <source>
        <dbReference type="SAM" id="Phobius"/>
    </source>
</evidence>
<dbReference type="AlphaFoldDB" id="A0AAV5RIR1"/>
<reference evidence="2 3" key="1">
    <citation type="journal article" date="2023" name="Elife">
        <title>Identification of key yeast species and microbe-microbe interactions impacting larval growth of Drosophila in the wild.</title>
        <authorList>
            <person name="Mure A."/>
            <person name="Sugiura Y."/>
            <person name="Maeda R."/>
            <person name="Honda K."/>
            <person name="Sakurai N."/>
            <person name="Takahashi Y."/>
            <person name="Watada M."/>
            <person name="Katoh T."/>
            <person name="Gotoh A."/>
            <person name="Gotoh Y."/>
            <person name="Taniguchi I."/>
            <person name="Nakamura K."/>
            <person name="Hayashi T."/>
            <person name="Katayama T."/>
            <person name="Uemura T."/>
            <person name="Hattori Y."/>
        </authorList>
    </citation>
    <scope>NUCLEOTIDE SEQUENCE [LARGE SCALE GENOMIC DNA]</scope>
    <source>
        <strain evidence="2 3">SB-73</strain>
    </source>
</reference>
<proteinExistence type="predicted"/>
<keyword evidence="1" id="KW-1133">Transmembrane helix</keyword>
<dbReference type="EMBL" id="BTGC01000005">
    <property type="protein sequence ID" value="GMM51400.1"/>
    <property type="molecule type" value="Genomic_DNA"/>
</dbReference>